<evidence type="ECO:0000256" key="1">
    <source>
        <dbReference type="ARBA" id="ARBA00004496"/>
    </source>
</evidence>
<dbReference type="FunFam" id="1.10.150.530:FF:000003">
    <property type="entry name" value="Dual-specificity RNA methyltransferase RlmN"/>
    <property type="match status" value="1"/>
</dbReference>
<dbReference type="PANTHER" id="PTHR30544:SF5">
    <property type="entry name" value="RADICAL SAM CORE DOMAIN-CONTAINING PROTEIN"/>
    <property type="match status" value="1"/>
</dbReference>
<dbReference type="GO" id="GO:0070040">
    <property type="term" value="F:rRNA (adenine(2503)-C2-)-methyltransferase activity"/>
    <property type="evidence" value="ECO:0007669"/>
    <property type="project" value="UniProtKB-UniRule"/>
</dbReference>
<dbReference type="AlphaFoldDB" id="A0A5E4UEJ2"/>
<evidence type="ECO:0000256" key="13">
    <source>
        <dbReference type="ARBA" id="ARBA00023157"/>
    </source>
</evidence>
<dbReference type="GO" id="GO:0019843">
    <property type="term" value="F:rRNA binding"/>
    <property type="evidence" value="ECO:0007669"/>
    <property type="project" value="UniProtKB-UniRule"/>
</dbReference>
<dbReference type="InterPro" id="IPR027492">
    <property type="entry name" value="RNA_MTrfase_RlmN"/>
</dbReference>
<keyword evidence="17" id="KW-1185">Reference proteome</keyword>
<feature type="binding site" evidence="14">
    <location>
        <position position="302"/>
    </location>
    <ligand>
        <name>S-adenosyl-L-methionine</name>
        <dbReference type="ChEBI" id="CHEBI:59789"/>
    </ligand>
</feature>
<dbReference type="SFLD" id="SFLDS00029">
    <property type="entry name" value="Radical_SAM"/>
    <property type="match status" value="1"/>
</dbReference>
<evidence type="ECO:0000256" key="11">
    <source>
        <dbReference type="ARBA" id="ARBA00023004"/>
    </source>
</evidence>
<evidence type="ECO:0000313" key="16">
    <source>
        <dbReference type="EMBL" id="VVD98430.1"/>
    </source>
</evidence>
<keyword evidence="4 14" id="KW-0963">Cytoplasm</keyword>
<comment type="catalytic activity">
    <reaction evidence="14">
        <text>adenosine(2503) in 23S rRNA + 2 reduced [2Fe-2S]-[ferredoxin] + 2 S-adenosyl-L-methionine = 2-methyladenosine(2503) in 23S rRNA + 5'-deoxyadenosine + L-methionine + 2 oxidized [2Fe-2S]-[ferredoxin] + S-adenosyl-L-homocysteine</text>
        <dbReference type="Rhea" id="RHEA:42916"/>
        <dbReference type="Rhea" id="RHEA-COMP:10000"/>
        <dbReference type="Rhea" id="RHEA-COMP:10001"/>
        <dbReference type="Rhea" id="RHEA-COMP:10152"/>
        <dbReference type="Rhea" id="RHEA-COMP:10282"/>
        <dbReference type="ChEBI" id="CHEBI:17319"/>
        <dbReference type="ChEBI" id="CHEBI:33737"/>
        <dbReference type="ChEBI" id="CHEBI:33738"/>
        <dbReference type="ChEBI" id="CHEBI:57844"/>
        <dbReference type="ChEBI" id="CHEBI:57856"/>
        <dbReference type="ChEBI" id="CHEBI:59789"/>
        <dbReference type="ChEBI" id="CHEBI:74411"/>
        <dbReference type="ChEBI" id="CHEBI:74497"/>
        <dbReference type="EC" id="2.1.1.192"/>
    </reaction>
</comment>
<dbReference type="Pfam" id="PF21016">
    <property type="entry name" value="RlmN_N"/>
    <property type="match status" value="1"/>
</dbReference>
<dbReference type="GO" id="GO:0030488">
    <property type="term" value="P:tRNA methylation"/>
    <property type="evidence" value="ECO:0007669"/>
    <property type="project" value="UniProtKB-UniRule"/>
</dbReference>
<evidence type="ECO:0000313" key="17">
    <source>
        <dbReference type="Proteomes" id="UP000414233"/>
    </source>
</evidence>
<dbReference type="GO" id="GO:0005737">
    <property type="term" value="C:cytoplasm"/>
    <property type="evidence" value="ECO:0007669"/>
    <property type="project" value="UniProtKB-SubCell"/>
</dbReference>
<feature type="binding site" evidence="14">
    <location>
        <position position="121"/>
    </location>
    <ligand>
        <name>[4Fe-4S] cluster</name>
        <dbReference type="ChEBI" id="CHEBI:49883"/>
        <note>4Fe-4S-S-AdoMet</note>
    </ligand>
</feature>
<dbReference type="GO" id="GO:0046872">
    <property type="term" value="F:metal ion binding"/>
    <property type="evidence" value="ECO:0007669"/>
    <property type="project" value="UniProtKB-KW"/>
</dbReference>
<evidence type="ECO:0000256" key="5">
    <source>
        <dbReference type="ARBA" id="ARBA00022552"/>
    </source>
</evidence>
<keyword evidence="8 14" id="KW-0949">S-adenosyl-L-methionine</keyword>
<keyword evidence="13 14" id="KW-1015">Disulfide bond</keyword>
<dbReference type="SUPFAM" id="SSF102114">
    <property type="entry name" value="Radical SAM enzymes"/>
    <property type="match status" value="1"/>
</dbReference>
<evidence type="ECO:0000259" key="15">
    <source>
        <dbReference type="PROSITE" id="PS51918"/>
    </source>
</evidence>
<dbReference type="CDD" id="cd01335">
    <property type="entry name" value="Radical_SAM"/>
    <property type="match status" value="1"/>
</dbReference>
<evidence type="ECO:0000256" key="8">
    <source>
        <dbReference type="ARBA" id="ARBA00022691"/>
    </source>
</evidence>
<comment type="caution">
    <text evidence="14">Lacks conserved residue(s) required for the propagation of feature annotation.</text>
</comment>
<dbReference type="PIRSF" id="PIRSF006004">
    <property type="entry name" value="CHP00048"/>
    <property type="match status" value="1"/>
</dbReference>
<evidence type="ECO:0000256" key="9">
    <source>
        <dbReference type="ARBA" id="ARBA00022694"/>
    </source>
</evidence>
<keyword evidence="9 14" id="KW-0819">tRNA processing</keyword>
<comment type="similarity">
    <text evidence="2 14">Belongs to the radical SAM superfamily. RlmN family.</text>
</comment>
<dbReference type="OrthoDB" id="9793973at2"/>
<dbReference type="RefSeq" id="WP_150696833.1">
    <property type="nucleotide sequence ID" value="NZ_CABPRZ010000006.1"/>
</dbReference>
<dbReference type="GO" id="GO:0051539">
    <property type="term" value="F:4 iron, 4 sulfur cluster binding"/>
    <property type="evidence" value="ECO:0007669"/>
    <property type="project" value="UniProtKB-UniRule"/>
</dbReference>
<comment type="subcellular location">
    <subcellularLocation>
        <location evidence="1 14">Cytoplasm</location>
    </subcellularLocation>
</comment>
<dbReference type="InterPro" id="IPR040072">
    <property type="entry name" value="Methyltransferase_A"/>
</dbReference>
<feature type="binding site" evidence="14">
    <location>
        <begin position="225"/>
        <end position="227"/>
    </location>
    <ligand>
        <name>S-adenosyl-L-methionine</name>
        <dbReference type="ChEBI" id="CHEBI:59789"/>
    </ligand>
</feature>
<dbReference type="InterPro" id="IPR004383">
    <property type="entry name" value="rRNA_lsu_MTrfase_RlmN/Cfr"/>
</dbReference>
<evidence type="ECO:0000256" key="7">
    <source>
        <dbReference type="ARBA" id="ARBA00022679"/>
    </source>
</evidence>
<keyword evidence="6 14" id="KW-0489">Methyltransferase</keyword>
<feature type="domain" description="Radical SAM core" evidence="15">
    <location>
        <begin position="100"/>
        <end position="340"/>
    </location>
</feature>
<dbReference type="FunFam" id="3.20.20.70:FF:000008">
    <property type="entry name" value="Dual-specificity RNA methyltransferase RlmN"/>
    <property type="match status" value="1"/>
</dbReference>
<keyword evidence="7 14" id="KW-0808">Transferase</keyword>
<comment type="function">
    <text evidence="14">Specifically methylates position 2 of adenine 2503 in 23S rRNA and position 2 of adenine 37 in tRNAs. m2A2503 modification seems to play a crucial role in the proofreading step occurring at the peptidyl transferase center and thus would serve to optimize ribosomal fidelity.</text>
</comment>
<dbReference type="InterPro" id="IPR013785">
    <property type="entry name" value="Aldolase_TIM"/>
</dbReference>
<evidence type="ECO:0000256" key="10">
    <source>
        <dbReference type="ARBA" id="ARBA00022723"/>
    </source>
</evidence>
<feature type="active site" description="Proton acceptor" evidence="14">
    <location>
        <position position="94"/>
    </location>
</feature>
<evidence type="ECO:0000256" key="14">
    <source>
        <dbReference type="HAMAP-Rule" id="MF_01849"/>
    </source>
</evidence>
<accession>A0A5E4UEJ2</accession>
<dbReference type="SFLD" id="SFLDG01062">
    <property type="entry name" value="methyltransferase_(Class_A)"/>
    <property type="match status" value="1"/>
</dbReference>
<dbReference type="Proteomes" id="UP000414233">
    <property type="component" value="Unassembled WGS sequence"/>
</dbReference>
<dbReference type="InterPro" id="IPR048641">
    <property type="entry name" value="RlmN_N"/>
</dbReference>
<keyword evidence="11 14" id="KW-0408">Iron</keyword>
<keyword evidence="12 14" id="KW-0411">Iron-sulfur</keyword>
<dbReference type="GO" id="GO:0000049">
    <property type="term" value="F:tRNA binding"/>
    <property type="evidence" value="ECO:0007669"/>
    <property type="project" value="UniProtKB-UniRule"/>
</dbReference>
<evidence type="ECO:0000256" key="3">
    <source>
        <dbReference type="ARBA" id="ARBA00022485"/>
    </source>
</evidence>
<dbReference type="Gene3D" id="1.10.150.530">
    <property type="match status" value="1"/>
</dbReference>
<proteinExistence type="inferred from homology"/>
<dbReference type="Gene3D" id="3.20.20.70">
    <property type="entry name" value="Aldolase class I"/>
    <property type="match status" value="1"/>
</dbReference>
<protein>
    <recommendedName>
        <fullName evidence="14">Dual-specificity RNA methyltransferase RlmN</fullName>
        <ecNumber evidence="14">2.1.1.192</ecNumber>
    </recommendedName>
    <alternativeName>
        <fullName evidence="14">23S rRNA (adenine(2503)-C(2))-methyltransferase</fullName>
    </alternativeName>
    <alternativeName>
        <fullName evidence="14">23S rRNA m2A2503 methyltransferase</fullName>
    </alternativeName>
    <alternativeName>
        <fullName evidence="14">Ribosomal RNA large subunit methyltransferase N</fullName>
    </alternativeName>
    <alternativeName>
        <fullName evidence="14">tRNA (adenine(37)-C(2))-methyltransferase</fullName>
    </alternativeName>
    <alternativeName>
        <fullName evidence="14">tRNA m2A37 methyltransferase</fullName>
    </alternativeName>
</protein>
<comment type="miscellaneous">
    <text evidence="14">Reaction proceeds by a ping-pong mechanism involving intermediate methylation of a conserved cysteine residue.</text>
</comment>
<feature type="active site" description="S-methylcysteine intermediate" evidence="14">
    <location>
        <position position="345"/>
    </location>
</feature>
<evidence type="ECO:0000256" key="6">
    <source>
        <dbReference type="ARBA" id="ARBA00022603"/>
    </source>
</evidence>
<keyword evidence="3 14" id="KW-0004">4Fe-4S</keyword>
<keyword evidence="10 14" id="KW-0479">Metal-binding</keyword>
<organism evidence="16 17">
    <name type="scientific">Pandoraea terrae</name>
    <dbReference type="NCBI Taxonomy" id="1537710"/>
    <lineage>
        <taxon>Bacteria</taxon>
        <taxon>Pseudomonadati</taxon>
        <taxon>Pseudomonadota</taxon>
        <taxon>Betaproteobacteria</taxon>
        <taxon>Burkholderiales</taxon>
        <taxon>Burkholderiaceae</taxon>
        <taxon>Pandoraea</taxon>
    </lineage>
</organism>
<dbReference type="GO" id="GO:0002935">
    <property type="term" value="F:tRNA (adenine(37)-C2)-methyltransferase activity"/>
    <property type="evidence" value="ECO:0007669"/>
    <property type="project" value="UniProtKB-UniRule"/>
</dbReference>
<feature type="binding site" evidence="14">
    <location>
        <position position="118"/>
    </location>
    <ligand>
        <name>[4Fe-4S] cluster</name>
        <dbReference type="ChEBI" id="CHEBI:49883"/>
        <note>4Fe-4S-S-AdoMet</note>
    </ligand>
</feature>
<dbReference type="SFLD" id="SFLDF00275">
    <property type="entry name" value="adenosine_C2_methyltransferase"/>
    <property type="match status" value="1"/>
</dbReference>
<evidence type="ECO:0000256" key="12">
    <source>
        <dbReference type="ARBA" id="ARBA00023014"/>
    </source>
</evidence>
<dbReference type="PANTHER" id="PTHR30544">
    <property type="entry name" value="23S RRNA METHYLTRANSFERASE"/>
    <property type="match status" value="1"/>
</dbReference>
<reference evidence="16 17" key="1">
    <citation type="submission" date="2019-08" db="EMBL/GenBank/DDBJ databases">
        <authorList>
            <person name="Peeters C."/>
        </authorList>
    </citation>
    <scope>NUCLEOTIDE SEQUENCE [LARGE SCALE GENOMIC DNA]</scope>
    <source>
        <strain evidence="16 17">LMG 30175</strain>
    </source>
</reference>
<feature type="binding site" evidence="14">
    <location>
        <position position="114"/>
    </location>
    <ligand>
        <name>[4Fe-4S] cluster</name>
        <dbReference type="ChEBI" id="CHEBI:49883"/>
        <note>4Fe-4S-S-AdoMet</note>
    </ligand>
</feature>
<evidence type="ECO:0000256" key="2">
    <source>
        <dbReference type="ARBA" id="ARBA00007544"/>
    </source>
</evidence>
<dbReference type="EMBL" id="CABPRZ010000006">
    <property type="protein sequence ID" value="VVD98430.1"/>
    <property type="molecule type" value="Genomic_DNA"/>
</dbReference>
<evidence type="ECO:0000256" key="4">
    <source>
        <dbReference type="ARBA" id="ARBA00022490"/>
    </source>
</evidence>
<dbReference type="InterPro" id="IPR007197">
    <property type="entry name" value="rSAM"/>
</dbReference>
<gene>
    <name evidence="16" type="primary">rlmN_2</name>
    <name evidence="14" type="synonym">rlmN</name>
    <name evidence="16" type="ORF">PTE30175_01932</name>
</gene>
<comment type="cofactor">
    <cofactor evidence="14">
        <name>[4Fe-4S] cluster</name>
        <dbReference type="ChEBI" id="CHEBI:49883"/>
    </cofactor>
    <text evidence="14">Binds 1 [4Fe-4S] cluster. The cluster is coordinated with 3 cysteines and an exchangeable S-adenosyl-L-methionine.</text>
</comment>
<dbReference type="PROSITE" id="PS51918">
    <property type="entry name" value="RADICAL_SAM"/>
    <property type="match status" value="1"/>
</dbReference>
<feature type="binding site" evidence="14">
    <location>
        <position position="203"/>
    </location>
    <ligand>
        <name>S-adenosyl-L-methionine</name>
        <dbReference type="ChEBI" id="CHEBI:59789"/>
    </ligand>
</feature>
<dbReference type="GO" id="GO:0070475">
    <property type="term" value="P:rRNA base methylation"/>
    <property type="evidence" value="ECO:0007669"/>
    <property type="project" value="UniProtKB-UniRule"/>
</dbReference>
<name>A0A5E4UEJ2_9BURK</name>
<comment type="catalytic activity">
    <reaction evidence="14">
        <text>adenosine(37) in tRNA + 2 reduced [2Fe-2S]-[ferredoxin] + 2 S-adenosyl-L-methionine = 2-methyladenosine(37) in tRNA + 5'-deoxyadenosine + L-methionine + 2 oxidized [2Fe-2S]-[ferredoxin] + S-adenosyl-L-homocysteine</text>
        <dbReference type="Rhea" id="RHEA:43332"/>
        <dbReference type="Rhea" id="RHEA-COMP:10000"/>
        <dbReference type="Rhea" id="RHEA-COMP:10001"/>
        <dbReference type="Rhea" id="RHEA-COMP:10162"/>
        <dbReference type="Rhea" id="RHEA-COMP:10485"/>
        <dbReference type="ChEBI" id="CHEBI:17319"/>
        <dbReference type="ChEBI" id="CHEBI:33737"/>
        <dbReference type="ChEBI" id="CHEBI:33738"/>
        <dbReference type="ChEBI" id="CHEBI:57844"/>
        <dbReference type="ChEBI" id="CHEBI:57856"/>
        <dbReference type="ChEBI" id="CHEBI:59789"/>
        <dbReference type="ChEBI" id="CHEBI:74411"/>
        <dbReference type="ChEBI" id="CHEBI:74497"/>
        <dbReference type="EC" id="2.1.1.192"/>
    </reaction>
</comment>
<dbReference type="NCBIfam" id="TIGR00048">
    <property type="entry name" value="rRNA_mod_RlmN"/>
    <property type="match status" value="1"/>
</dbReference>
<keyword evidence="5 14" id="KW-0698">rRNA processing</keyword>
<dbReference type="EC" id="2.1.1.192" evidence="14"/>
<dbReference type="InterPro" id="IPR058240">
    <property type="entry name" value="rSAM_sf"/>
</dbReference>
<feature type="binding site" evidence="14">
    <location>
        <begin position="171"/>
        <end position="172"/>
    </location>
    <ligand>
        <name>S-adenosyl-L-methionine</name>
        <dbReference type="ChEBI" id="CHEBI:59789"/>
    </ligand>
</feature>
<dbReference type="Pfam" id="PF04055">
    <property type="entry name" value="Radical_SAM"/>
    <property type="match status" value="1"/>
</dbReference>
<sequence length="374" mass="41546">MTEPLKNLLDYDPDGLAAYCATLGEKPFRARQLQRWIHQMGAADFDGMTDLAKSLREKLRTRAEIRAPQAITDHLSADGTRKWLLDVGNGNAVETVYIPEDTRGTLCVSSQAGCAVNCRFCSTGKQGFSRNLTMGEIIGQLWMAEFLLRHTLGREGKQERVITNVVMMGMGEPLLNFENVVGAMRLMLDDNAYGLSRRRVTLSTSGVVPMMDRLGAELPVALAVSLHAPNDALRDTLVPLNKKYPLRELMGACERYLEVAPRDFITFEYCMLDDVNDTDAHARELVALTRDVPCKFNLIPFNPFPESGLLRSKDPQIKRFAQILLDAGLVTTVRKTRGDDIDAACGQLAGEVQDRTRLAQRGKFGKIAVEVRAV</sequence>
<dbReference type="HAMAP" id="MF_01849">
    <property type="entry name" value="RNA_methyltr_RlmN"/>
    <property type="match status" value="1"/>
</dbReference>